<proteinExistence type="predicted"/>
<reference evidence="3 4" key="1">
    <citation type="submission" date="2016-04" db="EMBL/GenBank/DDBJ databases">
        <title>Complete genome sequence of Dokdonella koreensis DS-123T.</title>
        <authorList>
            <person name="Kim J.F."/>
            <person name="Lee H."/>
            <person name="Kwak M.-J."/>
        </authorList>
    </citation>
    <scope>NUCLEOTIDE SEQUENCE [LARGE SCALE GENOMIC DNA]</scope>
    <source>
        <strain evidence="3 4">DS-123</strain>
    </source>
</reference>
<keyword evidence="1" id="KW-0472">Membrane</keyword>
<evidence type="ECO:0000256" key="2">
    <source>
        <dbReference type="SAM" id="SignalP"/>
    </source>
</evidence>
<dbReference type="KEGG" id="dko:I596_740"/>
<feature type="transmembrane region" description="Helical" evidence="1">
    <location>
        <begin position="477"/>
        <end position="505"/>
    </location>
</feature>
<feature type="transmembrane region" description="Helical" evidence="1">
    <location>
        <begin position="512"/>
        <end position="530"/>
    </location>
</feature>
<gene>
    <name evidence="3" type="ORF">I596_740</name>
</gene>
<dbReference type="Proteomes" id="UP000076830">
    <property type="component" value="Chromosome"/>
</dbReference>
<keyword evidence="1" id="KW-1133">Transmembrane helix</keyword>
<feature type="signal peptide" evidence="2">
    <location>
        <begin position="1"/>
        <end position="19"/>
    </location>
</feature>
<dbReference type="STRING" id="1300342.I596_740"/>
<dbReference type="EMBL" id="CP015249">
    <property type="protein sequence ID" value="ANB16776.1"/>
    <property type="molecule type" value="Genomic_DNA"/>
</dbReference>
<feature type="transmembrane region" description="Helical" evidence="1">
    <location>
        <begin position="1205"/>
        <end position="1230"/>
    </location>
</feature>
<feature type="transmembrane region" description="Helical" evidence="1">
    <location>
        <begin position="683"/>
        <end position="704"/>
    </location>
</feature>
<keyword evidence="2" id="KW-0732">Signal</keyword>
<feature type="chain" id="PRO_5007886983" evidence="2">
    <location>
        <begin position="20"/>
        <end position="1375"/>
    </location>
</feature>
<feature type="transmembrane region" description="Helical" evidence="1">
    <location>
        <begin position="716"/>
        <end position="734"/>
    </location>
</feature>
<organism evidence="3 4">
    <name type="scientific">Dokdonella koreensis DS-123</name>
    <dbReference type="NCBI Taxonomy" id="1300342"/>
    <lineage>
        <taxon>Bacteria</taxon>
        <taxon>Pseudomonadati</taxon>
        <taxon>Pseudomonadota</taxon>
        <taxon>Gammaproteobacteria</taxon>
        <taxon>Lysobacterales</taxon>
        <taxon>Rhodanobacteraceae</taxon>
        <taxon>Dokdonella</taxon>
    </lineage>
</organism>
<accession>A0A167GN01</accession>
<name>A0A167GN01_9GAMM</name>
<evidence type="ECO:0000313" key="4">
    <source>
        <dbReference type="Proteomes" id="UP000076830"/>
    </source>
</evidence>
<dbReference type="RefSeq" id="WP_067644227.1">
    <property type="nucleotide sequence ID" value="NZ_CP015249.1"/>
</dbReference>
<dbReference type="PATRIC" id="fig|1300342.3.peg.727"/>
<feature type="transmembrane region" description="Helical" evidence="1">
    <location>
        <begin position="1242"/>
        <end position="1266"/>
    </location>
</feature>
<dbReference type="OrthoDB" id="220327at2"/>
<feature type="transmembrane region" description="Helical" evidence="1">
    <location>
        <begin position="536"/>
        <end position="559"/>
    </location>
</feature>
<feature type="transmembrane region" description="Helical" evidence="1">
    <location>
        <begin position="1310"/>
        <end position="1331"/>
    </location>
</feature>
<keyword evidence="4" id="KW-1185">Reference proteome</keyword>
<keyword evidence="1" id="KW-0812">Transmembrane</keyword>
<protein>
    <submittedName>
        <fullName evidence="3">Uncharacterized protein</fullName>
    </submittedName>
</protein>
<evidence type="ECO:0000256" key="1">
    <source>
        <dbReference type="SAM" id="Phobius"/>
    </source>
</evidence>
<evidence type="ECO:0000313" key="3">
    <source>
        <dbReference type="EMBL" id="ANB16776.1"/>
    </source>
</evidence>
<feature type="transmembrane region" description="Helical" evidence="1">
    <location>
        <begin position="1163"/>
        <end position="1193"/>
    </location>
</feature>
<sequence length="1375" mass="147576">MHRICLALTACLLSLAAVAQEAIPPQLRDWRAWALKDQEFRACALIAGRAGQSADDYLCAWPGTLAIAADAGGAQLGQRWQLETDGWVPLPGDDEHWPQQVTVDGQPAPVVDRDGPMLWLQAGSHEVRARIPWTQRPQALRVPRQIALVALTVDGRTIAPVQRDADALTLGRGTAAAAEEDSLELRVHRKLADGIPARLTTRVEIWVSGQAREERIGPALPDGFVALALESQDGWPVRLDEDGRLRVQVQPGSDVLTLTARATAPLTAVTARLAAEPWPAQEVWSYEPAPRLRVTAAGGQTQVDPQQANVPPEWRTLPAFALADGGTLAIEQHSRGAAGDEANRLHLRREAWLDFEGRGWFSRDRIDGRMNSGWRFDAAAPFAVQRAQARTEGEPLLVTDGLQPGLTGVEWRTPEVGLEAGLRIETGAGTMPIAGWQQVFDRISTTLHLPYGYRLLAAPGTDRATGSWIAGWTLLDVFIAAILVLLAARLLGWPGGALAFAYLLLGYQEAGAPVWTLMLALALGLIVRALPPGRLAGVAGGLRIAALALLVLAALPFAVTQLRTALYPQLEGATALEGYPGAPLGGSVVHEEAVPMMAPEPPPPPAAPAAERAQVEKKDTLQSVTVTGSRTRYSDLMGRYAETTVVQTGAGEPGWRLGRTYELDWSGPVLPSQQVRLLVAPPWVVRPLKGVLVALLVLLIWRLGQQAPLLPRRPSPAIAGVAALVAAGAVLGFVPPAQAQAFPSDALLGELRGRLTEPPRCAPACAGIAALQVSAQGDELVAVFEVHALERSAVPLPTDDKALALRSSSLDGAAVDGIAGDDGGARIVVPRGVHRVELRWQVLVDKVALAFPLAPRRVQFSGTGWQATGLSDERLLTETLTLVRLRDGERSAGETGGGQQFPPFVEVERRLALDLDWRVDTTVRRLAPREGGLVVTVPPLAGERITSPGVRLRAGAVELPIPDGADEARYVATLDKSDALTLTAPPLTGHAEVWRIVVNPTWHVTFEGVPEAGFDADRGLAEDYRVFEFHPLPGESLTLRVARPSAVAGATRAIDRVALSSEIGQRAASHALQLDVRASQGGEQVLTLPAGAELLGVRRAGEAINLRLQDGRLSLPLAPGLQQYEIRFRETMPLATRVTTPALTLGLPAANIDLALQLPRDRWLLAAFGPPVGPAVLVWGELLVLAVAAVLLARWRRSPLRAHQWLLLGLGFSTFSWLALVVIAVWLFALDWRRRSEPASAWGFNLVQVALPLLTLVALVCMVGAIRNGLLGAPDMYVTGNGSSADQLRWFADRSTDALPVASVISLPLWIYKLAMLAWALWLAWVVIDWLRGGFAAWQRGGYWRSPVPAKAPAEPAAFEPLTDLPPPPAVPPRA</sequence>